<evidence type="ECO:0000313" key="7">
    <source>
        <dbReference type="EMBL" id="GBF97146.1"/>
    </source>
</evidence>
<dbReference type="SUPFAM" id="SSF144232">
    <property type="entry name" value="HIT/MYND zinc finger-like"/>
    <property type="match status" value="1"/>
</dbReference>
<evidence type="ECO:0000256" key="2">
    <source>
        <dbReference type="ARBA" id="ARBA00022771"/>
    </source>
</evidence>
<comment type="caution">
    <text evidence="7">The sequence shown here is derived from an EMBL/GenBank/DDBJ whole genome shotgun (WGS) entry which is preliminary data.</text>
</comment>
<evidence type="ECO:0000256" key="3">
    <source>
        <dbReference type="ARBA" id="ARBA00022833"/>
    </source>
</evidence>
<dbReference type="InParanoid" id="A0A2V0PBC5"/>
<dbReference type="STRING" id="307507.A0A2V0PBC5"/>
<dbReference type="EMBL" id="BDRX01000093">
    <property type="protein sequence ID" value="GBF97146.1"/>
    <property type="molecule type" value="Genomic_DNA"/>
</dbReference>
<keyword evidence="8" id="KW-1185">Reference proteome</keyword>
<reference evidence="7 8" key="1">
    <citation type="journal article" date="2018" name="Sci. Rep.">
        <title>Raphidocelis subcapitata (=Pseudokirchneriella subcapitata) provides an insight into genome evolution and environmental adaptations in the Sphaeropleales.</title>
        <authorList>
            <person name="Suzuki S."/>
            <person name="Yamaguchi H."/>
            <person name="Nakajima N."/>
            <person name="Kawachi M."/>
        </authorList>
    </citation>
    <scope>NUCLEOTIDE SEQUENCE [LARGE SCALE GENOMIC DNA]</scope>
    <source>
        <strain evidence="7 8">NIES-35</strain>
    </source>
</reference>
<dbReference type="Proteomes" id="UP000247498">
    <property type="component" value="Unassembled WGS sequence"/>
</dbReference>
<evidence type="ECO:0000256" key="4">
    <source>
        <dbReference type="PROSITE-ProRule" id="PRU00134"/>
    </source>
</evidence>
<feature type="domain" description="MYND-type" evidence="6">
    <location>
        <begin position="659"/>
        <end position="700"/>
    </location>
</feature>
<name>A0A2V0PBC5_9CHLO</name>
<evidence type="ECO:0000256" key="1">
    <source>
        <dbReference type="ARBA" id="ARBA00022723"/>
    </source>
</evidence>
<dbReference type="PROSITE" id="PS50865">
    <property type="entry name" value="ZF_MYND_2"/>
    <property type="match status" value="1"/>
</dbReference>
<dbReference type="PROSITE" id="PS01360">
    <property type="entry name" value="ZF_MYND_1"/>
    <property type="match status" value="1"/>
</dbReference>
<feature type="compositionally biased region" description="Gly residues" evidence="5">
    <location>
        <begin position="630"/>
        <end position="642"/>
    </location>
</feature>
<accession>A0A2V0PBC5</accession>
<evidence type="ECO:0000313" key="8">
    <source>
        <dbReference type="Proteomes" id="UP000247498"/>
    </source>
</evidence>
<dbReference type="SUPFAM" id="SSF48371">
    <property type="entry name" value="ARM repeat"/>
    <property type="match status" value="1"/>
</dbReference>
<protein>
    <recommendedName>
        <fullName evidence="6">MYND-type domain-containing protein</fullName>
    </recommendedName>
</protein>
<organism evidence="7 8">
    <name type="scientific">Raphidocelis subcapitata</name>
    <dbReference type="NCBI Taxonomy" id="307507"/>
    <lineage>
        <taxon>Eukaryota</taxon>
        <taxon>Viridiplantae</taxon>
        <taxon>Chlorophyta</taxon>
        <taxon>core chlorophytes</taxon>
        <taxon>Chlorophyceae</taxon>
        <taxon>CS clade</taxon>
        <taxon>Sphaeropleales</taxon>
        <taxon>Selenastraceae</taxon>
        <taxon>Raphidocelis</taxon>
    </lineage>
</organism>
<dbReference type="Gene3D" id="6.10.140.2220">
    <property type="match status" value="1"/>
</dbReference>
<feature type="region of interest" description="Disordered" evidence="5">
    <location>
        <begin position="604"/>
        <end position="648"/>
    </location>
</feature>
<keyword evidence="2 4" id="KW-0863">Zinc-finger</keyword>
<dbReference type="Pfam" id="PF01753">
    <property type="entry name" value="zf-MYND"/>
    <property type="match status" value="1"/>
</dbReference>
<dbReference type="InterPro" id="IPR002893">
    <property type="entry name" value="Znf_MYND"/>
</dbReference>
<dbReference type="InterPro" id="IPR011989">
    <property type="entry name" value="ARM-like"/>
</dbReference>
<sequence>MADATAAALAAARELLAADLQELGAALRLGLEAHGPASEAQEFISRWELHSRALLDAVDSTESGLEGAAATVAAEFLHPVLHPLLNGASASVHPGLSAQALVTAKSTLLCCSFEGSTCFVGPLAFSVLDVFLNEQLDPQTRSAAAELLICVLGVSDCVASLLAAPWPDADGIVGALIAAAKRRGQLQQDNAFAALAALVKADAATAERATSPEAGLLPIAVERIQSVAADGAKSLAGRSFFGPLRLLWALTSAAPCRARGRVMVSPGVAGAAADLLMALSAAERAAQADGQQAACQHAEVASQSLAVLSNLMSADRFTYVRAFDALTRSGALPRVLALLRSPSKAVRSAASFCIARFADEEIGRVALFKVPGVASELAGALRRAYEDGDDPTQTQSYAAFVLSLLLQRSEGRRVGAALARAAAAEGSASSLLGALTGMIEASVPDRGDGAAGHTEAQWTMCYTGVVVLNGIASASTAPEQLRALRRVPLLAEACVGALRYWLTADGDHNMSSILNLVFVVSVMAGFDSKQVGRRGAPPAAATADTAAARAELRAAPGLGAALQGFFDRPPAANAEFATIAAFPAKWLLSLPELKAPAAAGGRSAAAQPLVPEAGGSSSSSSRADGSGPSSSGGGGDGGGSGSAAGSSSGAEAAARPRACGECGKSATAEAPLLRCVGCKAQFYCGEACALRHWPSHRAACKAARRVCQPTGAACEAARAARKAARKAAAQRS</sequence>
<evidence type="ECO:0000256" key="5">
    <source>
        <dbReference type="SAM" id="MobiDB-lite"/>
    </source>
</evidence>
<dbReference type="GO" id="GO:0008270">
    <property type="term" value="F:zinc ion binding"/>
    <property type="evidence" value="ECO:0007669"/>
    <property type="project" value="UniProtKB-KW"/>
</dbReference>
<keyword evidence="3" id="KW-0862">Zinc</keyword>
<dbReference type="InterPro" id="IPR016024">
    <property type="entry name" value="ARM-type_fold"/>
</dbReference>
<gene>
    <name evidence="7" type="ORF">Rsub_10333</name>
</gene>
<dbReference type="AlphaFoldDB" id="A0A2V0PBC5"/>
<dbReference type="Gene3D" id="1.25.10.10">
    <property type="entry name" value="Leucine-rich Repeat Variant"/>
    <property type="match status" value="1"/>
</dbReference>
<keyword evidence="1" id="KW-0479">Metal-binding</keyword>
<evidence type="ECO:0000259" key="6">
    <source>
        <dbReference type="PROSITE" id="PS50865"/>
    </source>
</evidence>
<proteinExistence type="predicted"/>
<feature type="compositionally biased region" description="Low complexity" evidence="5">
    <location>
        <begin position="613"/>
        <end position="629"/>
    </location>
</feature>